<comment type="caution">
    <text evidence="2">The sequence shown here is derived from an EMBL/GenBank/DDBJ whole genome shotgun (WGS) entry which is preliminary data.</text>
</comment>
<feature type="compositionally biased region" description="Polar residues" evidence="1">
    <location>
        <begin position="113"/>
        <end position="123"/>
    </location>
</feature>
<dbReference type="Proteomes" id="UP001279734">
    <property type="component" value="Unassembled WGS sequence"/>
</dbReference>
<evidence type="ECO:0000313" key="2">
    <source>
        <dbReference type="EMBL" id="GMH15573.1"/>
    </source>
</evidence>
<accession>A0AAD3SPD8</accession>
<dbReference type="AlphaFoldDB" id="A0AAD3SPD8"/>
<feature type="region of interest" description="Disordered" evidence="1">
    <location>
        <begin position="101"/>
        <end position="123"/>
    </location>
</feature>
<proteinExistence type="predicted"/>
<evidence type="ECO:0000313" key="3">
    <source>
        <dbReference type="Proteomes" id="UP001279734"/>
    </source>
</evidence>
<name>A0AAD3SPD8_NEPGR</name>
<sequence length="123" mass="13568">MAIIATKHLHISSTAKRRKAHPIHLKATRPQQNLTPSAHPCQGQNNQIQYLYELKQPCQTNVNQKFRTTQITTAQKMGSSAFSASILCFIPKSAVKLLSTGASAQHTRKLNQHHSNAGQNNSS</sequence>
<protein>
    <submittedName>
        <fullName evidence="2">Uncharacterized protein</fullName>
    </submittedName>
</protein>
<reference evidence="2" key="1">
    <citation type="submission" date="2023-05" db="EMBL/GenBank/DDBJ databases">
        <title>Nepenthes gracilis genome sequencing.</title>
        <authorList>
            <person name="Fukushima K."/>
        </authorList>
    </citation>
    <scope>NUCLEOTIDE SEQUENCE</scope>
    <source>
        <strain evidence="2">SING2019-196</strain>
    </source>
</reference>
<dbReference type="EMBL" id="BSYO01000015">
    <property type="protein sequence ID" value="GMH15573.1"/>
    <property type="molecule type" value="Genomic_DNA"/>
</dbReference>
<evidence type="ECO:0000256" key="1">
    <source>
        <dbReference type="SAM" id="MobiDB-lite"/>
    </source>
</evidence>
<keyword evidence="3" id="KW-1185">Reference proteome</keyword>
<gene>
    <name evidence="2" type="ORF">Nepgr_017414</name>
</gene>
<organism evidence="2 3">
    <name type="scientific">Nepenthes gracilis</name>
    <name type="common">Slender pitcher plant</name>
    <dbReference type="NCBI Taxonomy" id="150966"/>
    <lineage>
        <taxon>Eukaryota</taxon>
        <taxon>Viridiplantae</taxon>
        <taxon>Streptophyta</taxon>
        <taxon>Embryophyta</taxon>
        <taxon>Tracheophyta</taxon>
        <taxon>Spermatophyta</taxon>
        <taxon>Magnoliopsida</taxon>
        <taxon>eudicotyledons</taxon>
        <taxon>Gunneridae</taxon>
        <taxon>Pentapetalae</taxon>
        <taxon>Caryophyllales</taxon>
        <taxon>Nepenthaceae</taxon>
        <taxon>Nepenthes</taxon>
    </lineage>
</organism>